<accession>A0A0A9DDY2</accession>
<protein>
    <submittedName>
        <fullName evidence="2">Uncharacterized protein</fullName>
    </submittedName>
</protein>
<evidence type="ECO:0000313" key="2">
    <source>
        <dbReference type="EMBL" id="JAD86789.1"/>
    </source>
</evidence>
<reference evidence="2" key="1">
    <citation type="submission" date="2014-09" db="EMBL/GenBank/DDBJ databases">
        <authorList>
            <person name="Magalhaes I.L.F."/>
            <person name="Oliveira U."/>
            <person name="Santos F.R."/>
            <person name="Vidigal T.H.D.A."/>
            <person name="Brescovit A.D."/>
            <person name="Santos A.J."/>
        </authorList>
    </citation>
    <scope>NUCLEOTIDE SEQUENCE</scope>
    <source>
        <tissue evidence="2">Shoot tissue taken approximately 20 cm above the soil surface</tissue>
    </source>
</reference>
<organism evidence="2">
    <name type="scientific">Arundo donax</name>
    <name type="common">Giant reed</name>
    <name type="synonym">Donax arundinaceus</name>
    <dbReference type="NCBI Taxonomy" id="35708"/>
    <lineage>
        <taxon>Eukaryota</taxon>
        <taxon>Viridiplantae</taxon>
        <taxon>Streptophyta</taxon>
        <taxon>Embryophyta</taxon>
        <taxon>Tracheophyta</taxon>
        <taxon>Spermatophyta</taxon>
        <taxon>Magnoliopsida</taxon>
        <taxon>Liliopsida</taxon>
        <taxon>Poales</taxon>
        <taxon>Poaceae</taxon>
        <taxon>PACMAD clade</taxon>
        <taxon>Arundinoideae</taxon>
        <taxon>Arundineae</taxon>
        <taxon>Arundo</taxon>
    </lineage>
</organism>
<proteinExistence type="predicted"/>
<reference evidence="2" key="2">
    <citation type="journal article" date="2015" name="Data Brief">
        <title>Shoot transcriptome of the giant reed, Arundo donax.</title>
        <authorList>
            <person name="Barrero R.A."/>
            <person name="Guerrero F.D."/>
            <person name="Moolhuijzen P."/>
            <person name="Goolsby J.A."/>
            <person name="Tidwell J."/>
            <person name="Bellgard S.E."/>
            <person name="Bellgard M.I."/>
        </authorList>
    </citation>
    <scope>NUCLEOTIDE SEQUENCE</scope>
    <source>
        <tissue evidence="2">Shoot tissue taken approximately 20 cm above the soil surface</tissue>
    </source>
</reference>
<sequence>MLTSNVRDDRVLEKYTKPNKEGFQERVRAQAFASNNVTLQTGSVKMSTPVPAPPPPSRRPSCTEMKPNVNNLPAGGRKPKASTPHWH</sequence>
<dbReference type="AlphaFoldDB" id="A0A0A9DDY2"/>
<name>A0A0A9DDY2_ARUDO</name>
<feature type="region of interest" description="Disordered" evidence="1">
    <location>
        <begin position="38"/>
        <end position="87"/>
    </location>
</feature>
<feature type="region of interest" description="Disordered" evidence="1">
    <location>
        <begin position="1"/>
        <end position="23"/>
    </location>
</feature>
<evidence type="ECO:0000256" key="1">
    <source>
        <dbReference type="SAM" id="MobiDB-lite"/>
    </source>
</evidence>
<dbReference type="EMBL" id="GBRH01211106">
    <property type="protein sequence ID" value="JAD86789.1"/>
    <property type="molecule type" value="Transcribed_RNA"/>
</dbReference>